<evidence type="ECO:0000256" key="2">
    <source>
        <dbReference type="PIRSR" id="PIRSR630564-1"/>
    </source>
</evidence>
<feature type="domain" description="Myotubularin phosphatase" evidence="4">
    <location>
        <begin position="124"/>
        <end position="514"/>
    </location>
</feature>
<dbReference type="InterPro" id="IPR048994">
    <property type="entry name" value="PH-GRAM_MTMR6-9"/>
</dbReference>
<dbReference type="Pfam" id="PF06602">
    <property type="entry name" value="Myotub-related"/>
    <property type="match status" value="1"/>
</dbReference>
<evidence type="ECO:0000256" key="1">
    <source>
        <dbReference type="ARBA" id="ARBA00007471"/>
    </source>
</evidence>
<dbReference type="InterPro" id="IPR010569">
    <property type="entry name" value="Myotubularin-like_Pase_dom"/>
</dbReference>
<dbReference type="PANTHER" id="PTHR10807:SF8">
    <property type="entry name" value="PHOSPHATIDYLINOSITOL-3-PHOSPHATE PHOSPHATASE"/>
    <property type="match status" value="1"/>
</dbReference>
<dbReference type="InterPro" id="IPR016130">
    <property type="entry name" value="Tyr_Pase_AS"/>
</dbReference>
<dbReference type="InterPro" id="IPR030564">
    <property type="entry name" value="Myotubularin"/>
</dbReference>
<dbReference type="PROSITE" id="PS51339">
    <property type="entry name" value="PPASE_MYOTUBULARIN"/>
    <property type="match status" value="1"/>
</dbReference>
<evidence type="ECO:0000256" key="3">
    <source>
        <dbReference type="PIRSR" id="PIRSR630564-2"/>
    </source>
</evidence>
<dbReference type="AlphaFoldDB" id="A0A5K3EMT8"/>
<dbReference type="SUPFAM" id="SSF52799">
    <property type="entry name" value="(Phosphotyrosine protein) phosphatases II"/>
    <property type="match status" value="1"/>
</dbReference>
<accession>A0A5K3EMT8</accession>
<dbReference type="SUPFAM" id="SSF57903">
    <property type="entry name" value="FYVE/PHD zinc finger"/>
    <property type="match status" value="1"/>
</dbReference>
<sequence>MDHIKLPKVDNVTFIDRFNGYAWIQGVLRITVTHTFFIDDSKRHEIWIQTCLIDRVERLPLTAYGAPLIIRGKDFRVACFLIRHDRDCQKVYDTLTRLAQVPSIQYLPCFRDRPLGLLAERCQGWDFFDLRSDFERMGLPNNSWVALDNSSYQICDTYPGLLFVPEIADRTTLLGSANFRSRRRLPVLTWIHPNGKAVLCRSSQPLSGLTSKSVDDQLMLRCIRCASGDGPLLYVVDTRPPLNALTNRAQGKGYEDVNVYKDIILRFLQIPNIHAVRGSLEKLLKVYQDPKVSLKDLNSAVDKSSWLRYLRLIVEAAYFIASRMEPEAGGYSFLVHCSDGWDRTAQVCSLAQLMIDPYYRTFNGFQALIEKDWLYFGHKFTDRCGLVDSVDPREVSPIFVQFLDCTHHLLELLPEAFEFNSRMLLELHDHSRSGLYGTFIGCSERERMQLGLSQKTYSSWAYFAENRHLFINPLYKPPVAFAQARKTTNRPHVTALLPAFVTSPHLFGPWADLFLRREWRIPSVSQRTVEVVDDLKTQTKALSAYSCLLRKRVLELSKLLGKSQAEIRDLLSLNGNREEAPYMDDDDDYAVVNDSDSSQSTFKTPVSDSLTMEGISKDLSVVNTRDVNLVAGAMSTCPGCSVLLASQTPYAHCVRCGQLVCSSCLSPTDANPTGVMLPFCKTCQRQTTAVKQNNL</sequence>
<dbReference type="GO" id="GO:0046856">
    <property type="term" value="P:phosphatidylinositol dephosphorylation"/>
    <property type="evidence" value="ECO:0007669"/>
    <property type="project" value="TreeGrafter"/>
</dbReference>
<reference evidence="5" key="1">
    <citation type="submission" date="2019-11" db="UniProtKB">
        <authorList>
            <consortium name="WormBaseParasite"/>
        </authorList>
    </citation>
    <scope>IDENTIFICATION</scope>
</reference>
<dbReference type="InterPro" id="IPR029021">
    <property type="entry name" value="Prot-tyrosine_phosphatase-like"/>
</dbReference>
<dbReference type="InterPro" id="IPR011993">
    <property type="entry name" value="PH-like_dom_sf"/>
</dbReference>
<evidence type="ECO:0000259" key="4">
    <source>
        <dbReference type="PROSITE" id="PS51339"/>
    </source>
</evidence>
<feature type="binding site" evidence="3">
    <location>
        <begin position="272"/>
        <end position="273"/>
    </location>
    <ligand>
        <name>substrate</name>
    </ligand>
</feature>
<organism evidence="5">
    <name type="scientific">Mesocestoides corti</name>
    <name type="common">Flatworm</name>
    <dbReference type="NCBI Taxonomy" id="53468"/>
    <lineage>
        <taxon>Eukaryota</taxon>
        <taxon>Metazoa</taxon>
        <taxon>Spiralia</taxon>
        <taxon>Lophotrochozoa</taxon>
        <taxon>Platyhelminthes</taxon>
        <taxon>Cestoda</taxon>
        <taxon>Eucestoda</taxon>
        <taxon>Cyclophyllidea</taxon>
        <taxon>Mesocestoididae</taxon>
        <taxon>Mesocestoides</taxon>
    </lineage>
</organism>
<dbReference type="CDD" id="cd00065">
    <property type="entry name" value="FYVE_like_SF"/>
    <property type="match status" value="1"/>
</dbReference>
<dbReference type="InterPro" id="IPR011011">
    <property type="entry name" value="Znf_FYVE_PHD"/>
</dbReference>
<dbReference type="GO" id="GO:0005737">
    <property type="term" value="C:cytoplasm"/>
    <property type="evidence" value="ECO:0007669"/>
    <property type="project" value="TreeGrafter"/>
</dbReference>
<dbReference type="GO" id="GO:0004438">
    <property type="term" value="F:phosphatidylinositol-3-phosphate phosphatase activity"/>
    <property type="evidence" value="ECO:0007669"/>
    <property type="project" value="TreeGrafter"/>
</dbReference>
<dbReference type="PANTHER" id="PTHR10807">
    <property type="entry name" value="MYOTUBULARIN-RELATED"/>
    <property type="match status" value="1"/>
</dbReference>
<feature type="active site" description="Phosphocysteine intermediate" evidence="2">
    <location>
        <position position="337"/>
    </location>
</feature>
<comment type="similarity">
    <text evidence="1">Belongs to the protein-tyrosine phosphatase family. Non-receptor class myotubularin subfamily.</text>
</comment>
<name>A0A5K3EMT8_MESCO</name>
<dbReference type="GO" id="GO:0106018">
    <property type="term" value="F:phosphatidylinositol-3,5-bisphosphate phosphatase activity"/>
    <property type="evidence" value="ECO:0007669"/>
    <property type="project" value="TreeGrafter"/>
</dbReference>
<dbReference type="Gene3D" id="2.30.29.30">
    <property type="entry name" value="Pleckstrin-homology domain (PH domain)/Phosphotyrosine-binding domain (PTB)"/>
    <property type="match status" value="1"/>
</dbReference>
<feature type="binding site" evidence="3">
    <location>
        <begin position="337"/>
        <end position="343"/>
    </location>
    <ligand>
        <name>substrate</name>
    </ligand>
</feature>
<evidence type="ECO:0000313" key="5">
    <source>
        <dbReference type="WBParaSite" id="MCU_001729-RC"/>
    </source>
</evidence>
<dbReference type="Pfam" id="PF21098">
    <property type="entry name" value="PH-GRAM_MTMR6-like"/>
    <property type="match status" value="1"/>
</dbReference>
<dbReference type="PROSITE" id="PS00383">
    <property type="entry name" value="TYR_PHOSPHATASE_1"/>
    <property type="match status" value="1"/>
</dbReference>
<dbReference type="SUPFAM" id="SSF50729">
    <property type="entry name" value="PH domain-like"/>
    <property type="match status" value="1"/>
</dbReference>
<dbReference type="WBParaSite" id="MCU_001729-RC">
    <property type="protein sequence ID" value="MCU_001729-RC"/>
    <property type="gene ID" value="MCU_001729"/>
</dbReference>
<protein>
    <submittedName>
        <fullName evidence="5">Myotubularin phosphatase domain-containing protein</fullName>
    </submittedName>
</protein>
<proteinExistence type="inferred from homology"/>